<dbReference type="Gene3D" id="3.20.20.70">
    <property type="entry name" value="Aldolase class I"/>
    <property type="match status" value="1"/>
</dbReference>
<sequence>MTFQEKLDQAVEKNNSLLCVGLDSDIEKLPDKFKKEKYPQFTFNKWIVDQTADLVSAFKPNTAFYEARGIRGIEELKLTCDYIRTTYTDIPIILDAKRGDIGNTNKGYVKFAFEYLQADAITLQPYQGGEALQVFFDHKNKGVFILCRTSNPGAGEFQDLKVNNEPLYQVVSKQVANAWNNNGNCMAVVGATYPQELGEIRKIIGDMTILVPGVGAQEGELEKTLKLGLNSQKKGLIINLSRGIIFSESPKAEATKLRNNINRYR</sequence>
<evidence type="ECO:0000313" key="10">
    <source>
        <dbReference type="Proteomes" id="UP000177141"/>
    </source>
</evidence>
<evidence type="ECO:0000313" key="9">
    <source>
        <dbReference type="EMBL" id="OGK46970.1"/>
    </source>
</evidence>
<evidence type="ECO:0000256" key="7">
    <source>
        <dbReference type="NCBIfam" id="TIGR02127"/>
    </source>
</evidence>
<gene>
    <name evidence="9" type="ORF">A3A93_00240</name>
</gene>
<evidence type="ECO:0000256" key="4">
    <source>
        <dbReference type="ARBA" id="ARBA00022975"/>
    </source>
</evidence>
<evidence type="ECO:0000256" key="6">
    <source>
        <dbReference type="ARBA" id="ARBA00049157"/>
    </source>
</evidence>
<dbReference type="NCBIfam" id="TIGR02127">
    <property type="entry name" value="pyrF_sub2"/>
    <property type="match status" value="1"/>
</dbReference>
<comment type="caution">
    <text evidence="9">The sequence shown here is derived from an EMBL/GenBank/DDBJ whole genome shotgun (WGS) entry which is preliminary data.</text>
</comment>
<dbReference type="SMART" id="SM00934">
    <property type="entry name" value="OMPdecase"/>
    <property type="match status" value="1"/>
</dbReference>
<accession>A0A1F7IUD1</accession>
<dbReference type="GO" id="GO:0044205">
    <property type="term" value="P:'de novo' UMP biosynthetic process"/>
    <property type="evidence" value="ECO:0007669"/>
    <property type="project" value="UniProtKB-UniPathway"/>
</dbReference>
<keyword evidence="3" id="KW-0210">Decarboxylase</keyword>
<comment type="similarity">
    <text evidence="2">Belongs to the OMP decarboxylase family. Type 2 subfamily.</text>
</comment>
<organism evidence="9 10">
    <name type="scientific">Candidatus Roizmanbacteria bacterium RIFCSPLOWO2_01_FULL_38_12</name>
    <dbReference type="NCBI Taxonomy" id="1802061"/>
    <lineage>
        <taxon>Bacteria</taxon>
        <taxon>Candidatus Roizmaniibacteriota</taxon>
    </lineage>
</organism>
<dbReference type="Pfam" id="PF00215">
    <property type="entry name" value="OMPdecase"/>
    <property type="match status" value="1"/>
</dbReference>
<protein>
    <recommendedName>
        <fullName evidence="7">Orotidine-5'-phosphate decarboxylase</fullName>
        <ecNumber evidence="7">4.1.1.23</ecNumber>
    </recommendedName>
</protein>
<dbReference type="InterPro" id="IPR013785">
    <property type="entry name" value="Aldolase_TIM"/>
</dbReference>
<dbReference type="EMBL" id="MGAL01000037">
    <property type="protein sequence ID" value="OGK46970.1"/>
    <property type="molecule type" value="Genomic_DNA"/>
</dbReference>
<keyword evidence="5" id="KW-0456">Lyase</keyword>
<dbReference type="UniPathway" id="UPA00070">
    <property type="reaction ID" value="UER00120"/>
</dbReference>
<comment type="catalytic activity">
    <reaction evidence="6">
        <text>orotidine 5'-phosphate + H(+) = UMP + CO2</text>
        <dbReference type="Rhea" id="RHEA:11596"/>
        <dbReference type="ChEBI" id="CHEBI:15378"/>
        <dbReference type="ChEBI" id="CHEBI:16526"/>
        <dbReference type="ChEBI" id="CHEBI:57538"/>
        <dbReference type="ChEBI" id="CHEBI:57865"/>
        <dbReference type="EC" id="4.1.1.23"/>
    </reaction>
</comment>
<dbReference type="InterPro" id="IPR001754">
    <property type="entry name" value="OMPdeCOase_dom"/>
</dbReference>
<dbReference type="PANTHER" id="PTHR43375">
    <property type="entry name" value="OROTIDINE 5'-PHOSPHATE DECARBOXYLASE"/>
    <property type="match status" value="1"/>
</dbReference>
<dbReference type="GO" id="GO:0006207">
    <property type="term" value="P:'de novo' pyrimidine nucleobase biosynthetic process"/>
    <property type="evidence" value="ECO:0007669"/>
    <property type="project" value="InterPro"/>
</dbReference>
<dbReference type="InterPro" id="IPR011995">
    <property type="entry name" value="OMPdecase_type-2"/>
</dbReference>
<dbReference type="STRING" id="1802061.A3A93_00240"/>
<dbReference type="AlphaFoldDB" id="A0A1F7IUD1"/>
<dbReference type="PANTHER" id="PTHR43375:SF1">
    <property type="entry name" value="OROTIDINE 5'-PHOSPHATE DECARBOXYLASE"/>
    <property type="match status" value="1"/>
</dbReference>
<evidence type="ECO:0000256" key="1">
    <source>
        <dbReference type="ARBA" id="ARBA00004861"/>
    </source>
</evidence>
<dbReference type="PROSITE" id="PS00156">
    <property type="entry name" value="OMPDECASE"/>
    <property type="match status" value="1"/>
</dbReference>
<dbReference type="InterPro" id="IPR011060">
    <property type="entry name" value="RibuloseP-bd_barrel"/>
</dbReference>
<proteinExistence type="inferred from homology"/>
<name>A0A1F7IUD1_9BACT</name>
<evidence type="ECO:0000256" key="3">
    <source>
        <dbReference type="ARBA" id="ARBA00022793"/>
    </source>
</evidence>
<comment type="pathway">
    <text evidence="1">Pyrimidine metabolism; UMP biosynthesis via de novo pathway; UMP from orotate: step 2/2.</text>
</comment>
<dbReference type="CDD" id="cd04725">
    <property type="entry name" value="OMP_decarboxylase_like"/>
    <property type="match status" value="1"/>
</dbReference>
<dbReference type="Proteomes" id="UP000177141">
    <property type="component" value="Unassembled WGS sequence"/>
</dbReference>
<evidence type="ECO:0000256" key="2">
    <source>
        <dbReference type="ARBA" id="ARBA00008847"/>
    </source>
</evidence>
<dbReference type="SUPFAM" id="SSF51366">
    <property type="entry name" value="Ribulose-phoshate binding barrel"/>
    <property type="match status" value="1"/>
</dbReference>
<feature type="domain" description="Orotidine 5'-phosphate decarboxylase" evidence="8">
    <location>
        <begin position="17"/>
        <end position="257"/>
    </location>
</feature>
<keyword evidence="4" id="KW-0665">Pyrimidine biosynthesis</keyword>
<dbReference type="InterPro" id="IPR018089">
    <property type="entry name" value="OMPdecase_AS"/>
</dbReference>
<reference evidence="9 10" key="1">
    <citation type="journal article" date="2016" name="Nat. Commun.">
        <title>Thousands of microbial genomes shed light on interconnected biogeochemical processes in an aquifer system.</title>
        <authorList>
            <person name="Anantharaman K."/>
            <person name="Brown C.T."/>
            <person name="Hug L.A."/>
            <person name="Sharon I."/>
            <person name="Castelle C.J."/>
            <person name="Probst A.J."/>
            <person name="Thomas B.C."/>
            <person name="Singh A."/>
            <person name="Wilkins M.J."/>
            <person name="Karaoz U."/>
            <person name="Brodie E.L."/>
            <person name="Williams K.H."/>
            <person name="Hubbard S.S."/>
            <person name="Banfield J.F."/>
        </authorList>
    </citation>
    <scope>NUCLEOTIDE SEQUENCE [LARGE SCALE GENOMIC DNA]</scope>
</reference>
<evidence type="ECO:0000256" key="5">
    <source>
        <dbReference type="ARBA" id="ARBA00023239"/>
    </source>
</evidence>
<evidence type="ECO:0000259" key="8">
    <source>
        <dbReference type="SMART" id="SM00934"/>
    </source>
</evidence>
<dbReference type="GO" id="GO:0004590">
    <property type="term" value="F:orotidine-5'-phosphate decarboxylase activity"/>
    <property type="evidence" value="ECO:0007669"/>
    <property type="project" value="UniProtKB-UniRule"/>
</dbReference>
<dbReference type="EC" id="4.1.1.23" evidence="7"/>